<evidence type="ECO:0000256" key="8">
    <source>
        <dbReference type="ARBA" id="ARBA00023170"/>
    </source>
</evidence>
<gene>
    <name evidence="15" type="ORF">LXT12_15550</name>
</gene>
<comment type="subcellular location">
    <subcellularLocation>
        <location evidence="1 10">Cell outer membrane</location>
        <topology evidence="1 10">Multi-pass membrane protein</topology>
    </subcellularLocation>
</comment>
<reference evidence="15 16" key="1">
    <citation type="submission" date="2021-12" db="EMBL/GenBank/DDBJ databases">
        <title>Genome seq of p7.</title>
        <authorList>
            <person name="Seo T."/>
        </authorList>
    </citation>
    <scope>NUCLEOTIDE SEQUENCE [LARGE SCALE GENOMIC DNA]</scope>
    <source>
        <strain evidence="15 16">P7</strain>
    </source>
</reference>
<proteinExistence type="inferred from homology"/>
<dbReference type="Gene3D" id="2.170.130.10">
    <property type="entry name" value="TonB-dependent receptor, plug domain"/>
    <property type="match status" value="1"/>
</dbReference>
<dbReference type="SUPFAM" id="SSF56935">
    <property type="entry name" value="Porins"/>
    <property type="match status" value="1"/>
</dbReference>
<accession>A0ABS8XIK8</accession>
<dbReference type="InterPro" id="IPR000531">
    <property type="entry name" value="Beta-barrel_TonB"/>
</dbReference>
<keyword evidence="8 15" id="KW-0675">Receptor</keyword>
<evidence type="ECO:0000256" key="12">
    <source>
        <dbReference type="SAM" id="SignalP"/>
    </source>
</evidence>
<dbReference type="InterPro" id="IPR039426">
    <property type="entry name" value="TonB-dep_rcpt-like"/>
</dbReference>
<dbReference type="PROSITE" id="PS52016">
    <property type="entry name" value="TONB_DEPENDENT_REC_3"/>
    <property type="match status" value="1"/>
</dbReference>
<comment type="similarity">
    <text evidence="2 10 11">Belongs to the TonB-dependent receptor family.</text>
</comment>
<feature type="domain" description="TonB-dependent receptor plug" evidence="14">
    <location>
        <begin position="70"/>
        <end position="169"/>
    </location>
</feature>
<keyword evidence="12" id="KW-0732">Signal</keyword>
<comment type="caution">
    <text evidence="15">The sequence shown here is derived from an EMBL/GenBank/DDBJ whole genome shotgun (WGS) entry which is preliminary data.</text>
</comment>
<evidence type="ECO:0000259" key="14">
    <source>
        <dbReference type="Pfam" id="PF07715"/>
    </source>
</evidence>
<keyword evidence="9 10" id="KW-0998">Cell outer membrane</keyword>
<dbReference type="Pfam" id="PF07715">
    <property type="entry name" value="Plug"/>
    <property type="match status" value="1"/>
</dbReference>
<keyword evidence="16" id="KW-1185">Reference proteome</keyword>
<keyword evidence="7 10" id="KW-0472">Membrane</keyword>
<feature type="domain" description="TonB-dependent receptor-like beta-barrel" evidence="13">
    <location>
        <begin position="278"/>
        <end position="677"/>
    </location>
</feature>
<evidence type="ECO:0000313" key="15">
    <source>
        <dbReference type="EMBL" id="MCE4538666.1"/>
    </source>
</evidence>
<evidence type="ECO:0000256" key="6">
    <source>
        <dbReference type="ARBA" id="ARBA00023077"/>
    </source>
</evidence>
<keyword evidence="3 10" id="KW-0813">Transport</keyword>
<feature type="signal peptide" evidence="12">
    <location>
        <begin position="1"/>
        <end position="25"/>
    </location>
</feature>
<keyword evidence="6 11" id="KW-0798">TonB box</keyword>
<evidence type="ECO:0000256" key="2">
    <source>
        <dbReference type="ARBA" id="ARBA00009810"/>
    </source>
</evidence>
<dbReference type="Pfam" id="PF00593">
    <property type="entry name" value="TonB_dep_Rec_b-barrel"/>
    <property type="match status" value="1"/>
</dbReference>
<evidence type="ECO:0000256" key="1">
    <source>
        <dbReference type="ARBA" id="ARBA00004571"/>
    </source>
</evidence>
<dbReference type="Gene3D" id="2.40.170.20">
    <property type="entry name" value="TonB-dependent receptor, beta-barrel domain"/>
    <property type="match status" value="1"/>
</dbReference>
<keyword evidence="4 10" id="KW-1134">Transmembrane beta strand</keyword>
<evidence type="ECO:0000256" key="11">
    <source>
        <dbReference type="RuleBase" id="RU003357"/>
    </source>
</evidence>
<evidence type="ECO:0000256" key="9">
    <source>
        <dbReference type="ARBA" id="ARBA00023237"/>
    </source>
</evidence>
<dbReference type="RefSeq" id="WP_233393109.1">
    <property type="nucleotide sequence ID" value="NZ_JAJTWT010000006.1"/>
</dbReference>
<dbReference type="InterPro" id="IPR036942">
    <property type="entry name" value="Beta-barrel_TonB_sf"/>
</dbReference>
<dbReference type="InterPro" id="IPR010105">
    <property type="entry name" value="TonB_sidphr_rcpt"/>
</dbReference>
<evidence type="ECO:0000256" key="3">
    <source>
        <dbReference type="ARBA" id="ARBA00022448"/>
    </source>
</evidence>
<protein>
    <submittedName>
        <fullName evidence="15">TonB-dependent siderophore receptor</fullName>
    </submittedName>
</protein>
<dbReference type="NCBIfam" id="TIGR01783">
    <property type="entry name" value="TonB-siderophor"/>
    <property type="match status" value="1"/>
</dbReference>
<dbReference type="PANTHER" id="PTHR32552">
    <property type="entry name" value="FERRICHROME IRON RECEPTOR-RELATED"/>
    <property type="match status" value="1"/>
</dbReference>
<evidence type="ECO:0000256" key="4">
    <source>
        <dbReference type="ARBA" id="ARBA00022452"/>
    </source>
</evidence>
<evidence type="ECO:0000256" key="5">
    <source>
        <dbReference type="ARBA" id="ARBA00022692"/>
    </source>
</evidence>
<dbReference type="EMBL" id="JAJTWT010000006">
    <property type="protein sequence ID" value="MCE4538666.1"/>
    <property type="molecule type" value="Genomic_DNA"/>
</dbReference>
<sequence>MKNKKALVPSLACVARLAAPSVALAAATALAQPAPGDDPPANTLPVVRVQAQSASDEKSSSAATRLELTLRETPQSITVVGAQQIRDFGLTDINTLLDHVPGVLVERVETDRTYFSARGFDVTNFQVDGLGLPFANGAQWGALDTAAFERVEVLRGATGLLAGTGNPSATVNFVRKRAAARTLAASGGLTLGSWNQRRVEADVASALTADGSLRARAVLADEDKDSWLDRYGQHRSLAYGVLEADLARGSLLTLGVNAQRSQARSPMWGALPLVDSTGRRIDYPRNTSSAADWAWWTNRDTEVFAELTQDLGQGWQARATLTRRSRSTPSELFYVYGAPKPGSTPGSTPDSGLFAYPSAFDGHYVDTVADVFVSGPFTLLGRRHQLMAGLDAGRQTLDELSRYAANIGAPVPPLAGWDGRFPKPAFGATTDGSDVTRRRDSAYAAAQLDAGDALKLVLGLNATRVRNAGRSYGVDQAARHGAIKPYLGAVLDLSATYSAYASYASVFNPQLEADRDHRTLDPLEGSNLEAGLKAAWDGLDASAAVFRTRQRNVPSAAGQRPDFSTYYEGIIATSTGYELEVSGRLAADWTLAGGWTQLRLKGSRGDDVNRYVPRRVLRLSSTWRALPRLKLGTALRWQSDIADASGAVRQASYAVVDLNANYEFNRQWNVGLAVANVADRSYLASLKWDQAYYAAPRSVTATLSWAY</sequence>
<dbReference type="CDD" id="cd01347">
    <property type="entry name" value="ligand_gated_channel"/>
    <property type="match status" value="1"/>
</dbReference>
<keyword evidence="5 10" id="KW-0812">Transmembrane</keyword>
<dbReference type="InterPro" id="IPR037066">
    <property type="entry name" value="Plug_dom_sf"/>
</dbReference>
<dbReference type="PANTHER" id="PTHR32552:SF74">
    <property type="entry name" value="HYDROXAMATE SIDEROPHORE RECEPTOR FHUE"/>
    <property type="match status" value="1"/>
</dbReference>
<dbReference type="Proteomes" id="UP001201463">
    <property type="component" value="Unassembled WGS sequence"/>
</dbReference>
<evidence type="ECO:0000256" key="7">
    <source>
        <dbReference type="ARBA" id="ARBA00023136"/>
    </source>
</evidence>
<evidence type="ECO:0000256" key="10">
    <source>
        <dbReference type="PROSITE-ProRule" id="PRU01360"/>
    </source>
</evidence>
<evidence type="ECO:0000259" key="13">
    <source>
        <dbReference type="Pfam" id="PF00593"/>
    </source>
</evidence>
<organism evidence="15 16">
    <name type="scientific">Pelomonas caseinilytica</name>
    <dbReference type="NCBI Taxonomy" id="2906763"/>
    <lineage>
        <taxon>Bacteria</taxon>
        <taxon>Pseudomonadati</taxon>
        <taxon>Pseudomonadota</taxon>
        <taxon>Betaproteobacteria</taxon>
        <taxon>Burkholderiales</taxon>
        <taxon>Sphaerotilaceae</taxon>
        <taxon>Roseateles</taxon>
    </lineage>
</organism>
<feature type="chain" id="PRO_5047017301" evidence="12">
    <location>
        <begin position="26"/>
        <end position="707"/>
    </location>
</feature>
<name>A0ABS8XIK8_9BURK</name>
<evidence type="ECO:0000313" key="16">
    <source>
        <dbReference type="Proteomes" id="UP001201463"/>
    </source>
</evidence>
<dbReference type="InterPro" id="IPR012910">
    <property type="entry name" value="Plug_dom"/>
</dbReference>